<organism evidence="2 3">
    <name type="scientific">Mytilus galloprovincialis</name>
    <name type="common">Mediterranean mussel</name>
    <dbReference type="NCBI Taxonomy" id="29158"/>
    <lineage>
        <taxon>Eukaryota</taxon>
        <taxon>Metazoa</taxon>
        <taxon>Spiralia</taxon>
        <taxon>Lophotrochozoa</taxon>
        <taxon>Mollusca</taxon>
        <taxon>Bivalvia</taxon>
        <taxon>Autobranchia</taxon>
        <taxon>Pteriomorphia</taxon>
        <taxon>Mytilida</taxon>
        <taxon>Mytiloidea</taxon>
        <taxon>Mytilidae</taxon>
        <taxon>Mytilinae</taxon>
        <taxon>Mytilus</taxon>
    </lineage>
</organism>
<keyword evidence="1" id="KW-0732">Signal</keyword>
<comment type="caution">
    <text evidence="2">The sequence shown here is derived from an EMBL/GenBank/DDBJ whole genome shotgun (WGS) entry which is preliminary data.</text>
</comment>
<dbReference type="Proteomes" id="UP000596742">
    <property type="component" value="Unassembled WGS sequence"/>
</dbReference>
<evidence type="ECO:0000313" key="2">
    <source>
        <dbReference type="EMBL" id="VDI30640.1"/>
    </source>
</evidence>
<dbReference type="OrthoDB" id="6176834at2759"/>
<name>A0A8B6E898_MYTGA</name>
<sequence>MKFTILILSLFIIGMVAADLTSFSQLFQKSKRQEPFCIDDLDCGFSPLSCNTACVNILKCLFAFCHEDKECCCYGCP</sequence>
<proteinExistence type="predicted"/>
<accession>A0A8B6E898</accession>
<evidence type="ECO:0000313" key="3">
    <source>
        <dbReference type="Proteomes" id="UP000596742"/>
    </source>
</evidence>
<feature type="chain" id="PRO_5032599976" evidence="1">
    <location>
        <begin position="19"/>
        <end position="77"/>
    </location>
</feature>
<gene>
    <name evidence="2" type="ORF">MGAL_10B002276</name>
</gene>
<reference evidence="2" key="1">
    <citation type="submission" date="2018-11" db="EMBL/GenBank/DDBJ databases">
        <authorList>
            <person name="Alioto T."/>
            <person name="Alioto T."/>
        </authorList>
    </citation>
    <scope>NUCLEOTIDE SEQUENCE</scope>
</reference>
<protein>
    <submittedName>
        <fullName evidence="2">Uncharacterized protein</fullName>
    </submittedName>
</protein>
<evidence type="ECO:0000256" key="1">
    <source>
        <dbReference type="SAM" id="SignalP"/>
    </source>
</evidence>
<keyword evidence="3" id="KW-1185">Reference proteome</keyword>
<feature type="signal peptide" evidence="1">
    <location>
        <begin position="1"/>
        <end position="18"/>
    </location>
</feature>
<dbReference type="EMBL" id="UYJE01004717">
    <property type="protein sequence ID" value="VDI30640.1"/>
    <property type="molecule type" value="Genomic_DNA"/>
</dbReference>
<dbReference type="AlphaFoldDB" id="A0A8B6E898"/>